<proteinExistence type="inferred from homology"/>
<keyword evidence="6" id="KW-0378">Hydrolase</keyword>
<dbReference type="Proteomes" id="UP000789342">
    <property type="component" value="Unassembled WGS sequence"/>
</dbReference>
<evidence type="ECO:0000259" key="12">
    <source>
        <dbReference type="Pfam" id="PF13087"/>
    </source>
</evidence>
<dbReference type="InterPro" id="IPR047187">
    <property type="entry name" value="SF1_C_Upf1"/>
</dbReference>
<evidence type="ECO:0000259" key="13">
    <source>
        <dbReference type="Pfam" id="PF21634"/>
    </source>
</evidence>
<feature type="domain" description="DNA2/NAM7 helicase helicase" evidence="11">
    <location>
        <begin position="249"/>
        <end position="318"/>
    </location>
</feature>
<dbReference type="EMBL" id="CAJVPV010001209">
    <property type="protein sequence ID" value="CAG8489963.1"/>
    <property type="molecule type" value="Genomic_DNA"/>
</dbReference>
<evidence type="ECO:0000256" key="5">
    <source>
        <dbReference type="ARBA" id="ARBA00022741"/>
    </source>
</evidence>
<dbReference type="PANTHER" id="PTHR45418:SF1">
    <property type="entry name" value="CANCER_TESTIS ANTIGEN 55"/>
    <property type="match status" value="1"/>
</dbReference>
<dbReference type="GO" id="GO:0005524">
    <property type="term" value="F:ATP binding"/>
    <property type="evidence" value="ECO:0007669"/>
    <property type="project" value="UniProtKB-KW"/>
</dbReference>
<dbReference type="EC" id="3.6.4.13" evidence="3"/>
<dbReference type="InterPro" id="IPR041679">
    <property type="entry name" value="DNA2/NAM7-like_C"/>
</dbReference>
<evidence type="ECO:0000256" key="3">
    <source>
        <dbReference type="ARBA" id="ARBA00012552"/>
    </source>
</evidence>
<dbReference type="AlphaFoldDB" id="A0A9N8ZGG7"/>
<feature type="domain" description="Helicase MOV-10-like beta-barrel" evidence="13">
    <location>
        <begin position="110"/>
        <end position="195"/>
    </location>
</feature>
<dbReference type="GO" id="GO:0016787">
    <property type="term" value="F:hydrolase activity"/>
    <property type="evidence" value="ECO:0007669"/>
    <property type="project" value="UniProtKB-KW"/>
</dbReference>
<comment type="caution">
    <text evidence="14">The sequence shown here is derived from an EMBL/GenBank/DDBJ whole genome shotgun (WGS) entry which is preliminary data.</text>
</comment>
<feature type="domain" description="DNA2/NAM7 helicase helicase" evidence="11">
    <location>
        <begin position="332"/>
        <end position="424"/>
    </location>
</feature>
<keyword evidence="5" id="KW-0547">Nucleotide-binding</keyword>
<organism evidence="14 15">
    <name type="scientific">Acaulospora morrowiae</name>
    <dbReference type="NCBI Taxonomy" id="94023"/>
    <lineage>
        <taxon>Eukaryota</taxon>
        <taxon>Fungi</taxon>
        <taxon>Fungi incertae sedis</taxon>
        <taxon>Mucoromycota</taxon>
        <taxon>Glomeromycotina</taxon>
        <taxon>Glomeromycetes</taxon>
        <taxon>Diversisporales</taxon>
        <taxon>Acaulosporaceae</taxon>
        <taxon>Acaulospora</taxon>
    </lineage>
</organism>
<gene>
    <name evidence="14" type="ORF">AMORRO_LOCUS2730</name>
</gene>
<sequence length="677" mass="77566">MTSNIEISKLLGQKSPYKRKPRTRKSDFMNNRLIVPGIPVEFPRPKYKTRLPKFEIPLKLKRIFVKSESDALSTSELKDLQLDNSSNYEKFFNTLLFAEEYQLTNDIMLYDQEGVEMKKKGKRSPYFTLQVPGLAEKRPSVIVGDHVFVVRCGEDEKGKAYQGFVHHVEETSISVKFKKEFSRVYSSNTKFDVRFTFNRLPMRRMHNAIKCADTIKRLFPSNEVRTPKDMDEIMQRNSFKAIDKSIENNKHQMRAVILIKQELYHPAPFIVFGPPGTGKSVTIVEAMKQLLDEKENVRILACAPSNSAADVLLMKLSITLSPDKVARINAAYRDIKKVYSDNLREYCKGLDLKSFENHKIIVSTCITAGAIHALGGRKNYTHIFIDEAGQAMEPEILTALQNASKDTKIILAGDPRQLGPIVHSSIAKRLGLGKSLIERLVNRENSPYDFSETCTYGVKLRMNYRSHPEILRVPNELFYQNELEACGDESIIQSLLNSNALHKKNYPIKFVSVYGRDMQEGRSPSWFNIDEAAEILKIVRELVEKDHVRIEDIGIITPYCKQVEKIKILMEEHNFDGLDVGTVENFQGRERPVILISTVRSTSKNLKHDRKFCLGFLNEPKRFCVAVTRARAFMAVVGNPNLLFLDDHWKRWLKEVNIKGGYIGTFPKETDDGEEQL</sequence>
<evidence type="ECO:0000256" key="1">
    <source>
        <dbReference type="ARBA" id="ARBA00004496"/>
    </source>
</evidence>
<dbReference type="GO" id="GO:0032574">
    <property type="term" value="F:5'-3' RNA helicase activity"/>
    <property type="evidence" value="ECO:0007669"/>
    <property type="project" value="InterPro"/>
</dbReference>
<evidence type="ECO:0000256" key="2">
    <source>
        <dbReference type="ARBA" id="ARBA00005601"/>
    </source>
</evidence>
<dbReference type="GO" id="GO:0031047">
    <property type="term" value="P:regulatory ncRNA-mediated gene silencing"/>
    <property type="evidence" value="ECO:0007669"/>
    <property type="project" value="UniProtKB-KW"/>
</dbReference>
<name>A0A9N8ZGG7_9GLOM</name>
<keyword evidence="15" id="KW-1185">Reference proteome</keyword>
<dbReference type="InterPro" id="IPR026122">
    <property type="entry name" value="MOV-10/SDE3_DEXXQ/H-box"/>
</dbReference>
<keyword evidence="9" id="KW-0943">RNA-mediated gene silencing</keyword>
<protein>
    <recommendedName>
        <fullName evidence="3">RNA helicase</fullName>
        <ecNumber evidence="3">3.6.4.13</ecNumber>
    </recommendedName>
</protein>
<dbReference type="InterPro" id="IPR027417">
    <property type="entry name" value="P-loop_NTPase"/>
</dbReference>
<dbReference type="PANTHER" id="PTHR45418">
    <property type="entry name" value="CANCER/TESTIS ANTIGEN 55"/>
    <property type="match status" value="1"/>
</dbReference>
<comment type="catalytic activity">
    <reaction evidence="10">
        <text>ATP + H2O = ADP + phosphate + H(+)</text>
        <dbReference type="Rhea" id="RHEA:13065"/>
        <dbReference type="ChEBI" id="CHEBI:15377"/>
        <dbReference type="ChEBI" id="CHEBI:15378"/>
        <dbReference type="ChEBI" id="CHEBI:30616"/>
        <dbReference type="ChEBI" id="CHEBI:43474"/>
        <dbReference type="ChEBI" id="CHEBI:456216"/>
        <dbReference type="EC" id="3.6.4.13"/>
    </reaction>
</comment>
<keyword evidence="8" id="KW-0067">ATP-binding</keyword>
<dbReference type="Pfam" id="PF21634">
    <property type="entry name" value="MOV-10_beta-barrel"/>
    <property type="match status" value="1"/>
</dbReference>
<dbReference type="GO" id="GO:0005737">
    <property type="term" value="C:cytoplasm"/>
    <property type="evidence" value="ECO:0007669"/>
    <property type="project" value="UniProtKB-SubCell"/>
</dbReference>
<dbReference type="CDD" id="cd18038">
    <property type="entry name" value="DEXXQc_Helz-like"/>
    <property type="match status" value="1"/>
</dbReference>
<evidence type="ECO:0000256" key="4">
    <source>
        <dbReference type="ARBA" id="ARBA00022490"/>
    </source>
</evidence>
<evidence type="ECO:0000256" key="10">
    <source>
        <dbReference type="ARBA" id="ARBA00047984"/>
    </source>
</evidence>
<dbReference type="SUPFAM" id="SSF52540">
    <property type="entry name" value="P-loop containing nucleoside triphosphate hydrolases"/>
    <property type="match status" value="1"/>
</dbReference>
<reference evidence="14" key="1">
    <citation type="submission" date="2021-06" db="EMBL/GenBank/DDBJ databases">
        <authorList>
            <person name="Kallberg Y."/>
            <person name="Tangrot J."/>
            <person name="Rosling A."/>
        </authorList>
    </citation>
    <scope>NUCLEOTIDE SEQUENCE</scope>
    <source>
        <strain evidence="14">CL551</strain>
    </source>
</reference>
<comment type="subcellular location">
    <subcellularLocation>
        <location evidence="1">Cytoplasm</location>
    </subcellularLocation>
</comment>
<dbReference type="InterPro" id="IPR041677">
    <property type="entry name" value="DNA2/NAM7_AAA_11"/>
</dbReference>
<evidence type="ECO:0000256" key="9">
    <source>
        <dbReference type="ARBA" id="ARBA00023158"/>
    </source>
</evidence>
<evidence type="ECO:0000313" key="14">
    <source>
        <dbReference type="EMBL" id="CAG8489963.1"/>
    </source>
</evidence>
<dbReference type="GO" id="GO:0005694">
    <property type="term" value="C:chromosome"/>
    <property type="evidence" value="ECO:0007669"/>
    <property type="project" value="UniProtKB-ARBA"/>
</dbReference>
<feature type="domain" description="DNA2/NAM7 helicase-like C-terminal" evidence="12">
    <location>
        <begin position="433"/>
        <end position="640"/>
    </location>
</feature>
<dbReference type="Gene3D" id="3.40.50.300">
    <property type="entry name" value="P-loop containing nucleotide triphosphate hydrolases"/>
    <property type="match status" value="2"/>
</dbReference>
<evidence type="ECO:0000313" key="15">
    <source>
        <dbReference type="Proteomes" id="UP000789342"/>
    </source>
</evidence>
<dbReference type="Pfam" id="PF13086">
    <property type="entry name" value="AAA_11"/>
    <property type="match status" value="2"/>
</dbReference>
<keyword evidence="7" id="KW-0347">Helicase</keyword>
<comment type="similarity">
    <text evidence="2">Belongs to the DNA2/NAM7 helicase family. SDE3 subfamily.</text>
</comment>
<evidence type="ECO:0000256" key="8">
    <source>
        <dbReference type="ARBA" id="ARBA00022840"/>
    </source>
</evidence>
<dbReference type="OrthoDB" id="6513042at2759"/>
<evidence type="ECO:0000256" key="6">
    <source>
        <dbReference type="ARBA" id="ARBA00022801"/>
    </source>
</evidence>
<keyword evidence="4" id="KW-0963">Cytoplasm</keyword>
<evidence type="ECO:0000259" key="11">
    <source>
        <dbReference type="Pfam" id="PF13086"/>
    </source>
</evidence>
<dbReference type="GO" id="GO:0003723">
    <property type="term" value="F:RNA binding"/>
    <property type="evidence" value="ECO:0007669"/>
    <property type="project" value="InterPro"/>
</dbReference>
<dbReference type="CDD" id="cd18808">
    <property type="entry name" value="SF1_C_Upf1"/>
    <property type="match status" value="1"/>
</dbReference>
<accession>A0A9N8ZGG7</accession>
<dbReference type="FunFam" id="3.40.50.300:FF:000326">
    <property type="entry name" value="P-loop containing nucleoside triphosphate hydrolase"/>
    <property type="match status" value="1"/>
</dbReference>
<dbReference type="InterPro" id="IPR049080">
    <property type="entry name" value="MOV-10-like_beta-barrel"/>
</dbReference>
<evidence type="ECO:0000256" key="7">
    <source>
        <dbReference type="ARBA" id="ARBA00022806"/>
    </source>
</evidence>
<dbReference type="Pfam" id="PF13087">
    <property type="entry name" value="AAA_12"/>
    <property type="match status" value="1"/>
</dbReference>